<dbReference type="Proteomes" id="UP000812270">
    <property type="component" value="Unassembled WGS sequence"/>
</dbReference>
<evidence type="ECO:0000313" key="3">
    <source>
        <dbReference type="Proteomes" id="UP000812270"/>
    </source>
</evidence>
<evidence type="ECO:0000313" key="2">
    <source>
        <dbReference type="EMBL" id="MBV4356267.1"/>
    </source>
</evidence>
<proteinExistence type="predicted"/>
<feature type="domain" description="Glyoxalase/fosfomycin resistance/dioxygenase" evidence="1">
    <location>
        <begin position="10"/>
        <end position="138"/>
    </location>
</feature>
<dbReference type="CDD" id="cd06588">
    <property type="entry name" value="PhnB_like"/>
    <property type="match status" value="1"/>
</dbReference>
<gene>
    <name evidence="2" type="ORF">KTO63_03840</name>
</gene>
<dbReference type="PANTHER" id="PTHR33990">
    <property type="entry name" value="PROTEIN YJDN-RELATED"/>
    <property type="match status" value="1"/>
</dbReference>
<sequence length="150" mass="16572">MAVLNPYLNFNGNTEEAFNFYKSVFGGDFFMLMRMGDVKDVPGFDKLSDADKSKIMHISLPIGKSDVLMGTDVVESMGQQKVSGNNFSIAIGADSKEEADKLFNGLSNGGQVAMPMGDTFWGAYYGMFTDKFGIQWMISYDTQNVPPNNR</sequence>
<dbReference type="EMBL" id="JAHSPG010000002">
    <property type="protein sequence ID" value="MBV4356267.1"/>
    <property type="molecule type" value="Genomic_DNA"/>
</dbReference>
<comment type="caution">
    <text evidence="2">The sequence shown here is derived from an EMBL/GenBank/DDBJ whole genome shotgun (WGS) entry which is preliminary data.</text>
</comment>
<organism evidence="2 3">
    <name type="scientific">Pinibacter aurantiacus</name>
    <dbReference type="NCBI Taxonomy" id="2851599"/>
    <lineage>
        <taxon>Bacteria</taxon>
        <taxon>Pseudomonadati</taxon>
        <taxon>Bacteroidota</taxon>
        <taxon>Chitinophagia</taxon>
        <taxon>Chitinophagales</taxon>
        <taxon>Chitinophagaceae</taxon>
        <taxon>Pinibacter</taxon>
    </lineage>
</organism>
<reference evidence="2" key="1">
    <citation type="submission" date="2021-06" db="EMBL/GenBank/DDBJ databases">
        <authorList>
            <person name="Huq M.A."/>
        </authorList>
    </citation>
    <scope>NUCLEOTIDE SEQUENCE</scope>
    <source>
        <strain evidence="2">MAH-26</strain>
    </source>
</reference>
<dbReference type="AlphaFoldDB" id="A0A9E2W7H2"/>
<dbReference type="InterPro" id="IPR004360">
    <property type="entry name" value="Glyas_Fos-R_dOase_dom"/>
</dbReference>
<dbReference type="PANTHER" id="PTHR33990:SF1">
    <property type="entry name" value="PROTEIN YJDN"/>
    <property type="match status" value="1"/>
</dbReference>
<keyword evidence="3" id="KW-1185">Reference proteome</keyword>
<dbReference type="InterPro" id="IPR028973">
    <property type="entry name" value="PhnB-like"/>
</dbReference>
<dbReference type="Pfam" id="PF00903">
    <property type="entry name" value="Glyoxalase"/>
    <property type="match status" value="1"/>
</dbReference>
<accession>A0A9E2W7H2</accession>
<evidence type="ECO:0000259" key="1">
    <source>
        <dbReference type="Pfam" id="PF00903"/>
    </source>
</evidence>
<dbReference type="RefSeq" id="WP_217789827.1">
    <property type="nucleotide sequence ID" value="NZ_JAHSPG010000002.1"/>
</dbReference>
<protein>
    <submittedName>
        <fullName evidence="2">VOC family protein</fullName>
    </submittedName>
</protein>
<name>A0A9E2W7H2_9BACT</name>